<accession>A0AAX4JX33</accession>
<dbReference type="EMBL" id="CP144102">
    <property type="protein sequence ID" value="WWC89393.1"/>
    <property type="molecule type" value="Genomic_DNA"/>
</dbReference>
<dbReference type="InterPro" id="IPR029060">
    <property type="entry name" value="PIN-like_dom_sf"/>
</dbReference>
<evidence type="ECO:0000313" key="4">
    <source>
        <dbReference type="Proteomes" id="UP001355207"/>
    </source>
</evidence>
<dbReference type="InterPro" id="IPR002716">
    <property type="entry name" value="PIN_dom"/>
</dbReference>
<keyword evidence="4" id="KW-1185">Reference proteome</keyword>
<name>A0AAX4JX33_9TREE</name>
<dbReference type="SUPFAM" id="SSF88723">
    <property type="entry name" value="PIN domain-like"/>
    <property type="match status" value="1"/>
</dbReference>
<evidence type="ECO:0000313" key="3">
    <source>
        <dbReference type="EMBL" id="WWC89393.1"/>
    </source>
</evidence>
<dbReference type="Proteomes" id="UP001355207">
    <property type="component" value="Chromosome 5"/>
</dbReference>
<feature type="region of interest" description="Disordered" evidence="1">
    <location>
        <begin position="427"/>
        <end position="446"/>
    </location>
</feature>
<dbReference type="RefSeq" id="XP_066076156.1">
    <property type="nucleotide sequence ID" value="XM_066220059.1"/>
</dbReference>
<organism evidence="3 4">
    <name type="scientific">Kwoniella dendrophila CBS 6074</name>
    <dbReference type="NCBI Taxonomy" id="1295534"/>
    <lineage>
        <taxon>Eukaryota</taxon>
        <taxon>Fungi</taxon>
        <taxon>Dikarya</taxon>
        <taxon>Basidiomycota</taxon>
        <taxon>Agaricomycotina</taxon>
        <taxon>Tremellomycetes</taxon>
        <taxon>Tremellales</taxon>
        <taxon>Cryptococcaceae</taxon>
        <taxon>Kwoniella</taxon>
    </lineage>
</organism>
<sequence length="584" mass="64934">MFNTLHDEEPNLYGISAQTGLQFPSSYNGIVGNIADDQNMIVSHEEEMIWEPECPPSNPVHYLAIDTNVFISQLNLIRTIHSLLLSLKPSPVILLIPSVVIHELDGLKNSRTLSEPESPITLGRLVQSANSWLLEIHRNRRMTGNGALRCQSIKEKYDPAIRNHGQNDDQILDCCLYFANTGSKVTLWTNDKNLGVKAESNDIPTLGGDSVTLKTIVHIMQEDFPEPFWREIERLSSFVLSSSSDSEENHKSGSFDKFDHDMDMDMDMNVNQDIDVYDQNQSDVSEKGSCSLHSNIRDMNEEERRYPYLLPSTNPQQASTSTPSITTTPPPSITPWQQSSPLIPQPFQLSATQQRSTSISPIPLSIDCNSSTSSSTSANSPITIRMDPSPTSPPAIIHPSPTKIPISRQQSSTRSATPSILDFYHTTSLTSTRTPTPTPTTTKSSVTPSNILLTSIQLSFRPCLKSLLEQCPIITPHTARHSIETSQVIPILLESLVALDKTLEDQRVSAAYTERLNLLKSISSLKNLIAYIDFHTYTQKGARIIRSGEIVENLLTLQRFFGELGVYGGGEDLLHVIDQVRELD</sequence>
<dbReference type="Pfam" id="PF13638">
    <property type="entry name" value="PIN_4"/>
    <property type="match status" value="1"/>
</dbReference>
<feature type="region of interest" description="Disordered" evidence="1">
    <location>
        <begin position="312"/>
        <end position="336"/>
    </location>
</feature>
<dbReference type="InterPro" id="IPR052626">
    <property type="entry name" value="SWT1_Regulator"/>
</dbReference>
<dbReference type="SMART" id="SM00670">
    <property type="entry name" value="PINc"/>
    <property type="match status" value="1"/>
</dbReference>
<dbReference type="CDD" id="cd18727">
    <property type="entry name" value="PIN_Swt1-like"/>
    <property type="match status" value="1"/>
</dbReference>
<feature type="compositionally biased region" description="Basic and acidic residues" evidence="1">
    <location>
        <begin position="247"/>
        <end position="262"/>
    </location>
</feature>
<evidence type="ECO:0000256" key="1">
    <source>
        <dbReference type="SAM" id="MobiDB-lite"/>
    </source>
</evidence>
<feature type="domain" description="PIN" evidence="2">
    <location>
        <begin position="61"/>
        <end position="196"/>
    </location>
</feature>
<reference evidence="3 4" key="1">
    <citation type="submission" date="2024-01" db="EMBL/GenBank/DDBJ databases">
        <title>Comparative genomics of Cryptococcus and Kwoniella reveals pathogenesis evolution and contrasting modes of karyotype evolution via chromosome fusion or intercentromeric recombination.</title>
        <authorList>
            <person name="Coelho M.A."/>
            <person name="David-Palma M."/>
            <person name="Shea T."/>
            <person name="Bowers K."/>
            <person name="McGinley-Smith S."/>
            <person name="Mohammad A.W."/>
            <person name="Gnirke A."/>
            <person name="Yurkov A.M."/>
            <person name="Nowrousian M."/>
            <person name="Sun S."/>
            <person name="Cuomo C.A."/>
            <person name="Heitman J."/>
        </authorList>
    </citation>
    <scope>NUCLEOTIDE SEQUENCE [LARGE SCALE GENOMIC DNA]</scope>
    <source>
        <strain evidence="3 4">CBS 6074</strain>
    </source>
</reference>
<gene>
    <name evidence="3" type="ORF">L201_004317</name>
</gene>
<dbReference type="PANTHER" id="PTHR16161">
    <property type="entry name" value="TRANSCRIPTIONAL PROTEIN SWT1"/>
    <property type="match status" value="1"/>
</dbReference>
<dbReference type="AlphaFoldDB" id="A0AAX4JX33"/>
<dbReference type="GO" id="GO:0005634">
    <property type="term" value="C:nucleus"/>
    <property type="evidence" value="ECO:0007669"/>
    <property type="project" value="TreeGrafter"/>
</dbReference>
<proteinExistence type="predicted"/>
<dbReference type="PANTHER" id="PTHR16161:SF0">
    <property type="entry name" value="TRANSCRIPTIONAL PROTEIN SWT1"/>
    <property type="match status" value="1"/>
</dbReference>
<feature type="region of interest" description="Disordered" evidence="1">
    <location>
        <begin position="240"/>
        <end position="262"/>
    </location>
</feature>
<dbReference type="GeneID" id="91094987"/>
<evidence type="ECO:0000259" key="2">
    <source>
        <dbReference type="SMART" id="SM00670"/>
    </source>
</evidence>
<dbReference type="GO" id="GO:0004540">
    <property type="term" value="F:RNA nuclease activity"/>
    <property type="evidence" value="ECO:0007669"/>
    <property type="project" value="UniProtKB-ARBA"/>
</dbReference>
<dbReference type="Gene3D" id="3.40.50.1010">
    <property type="entry name" value="5'-nuclease"/>
    <property type="match status" value="1"/>
</dbReference>
<protein>
    <recommendedName>
        <fullName evidence="2">PIN domain-containing protein</fullName>
    </recommendedName>
</protein>